<gene>
    <name evidence="1" type="ORF">EDD53_1324</name>
</gene>
<name>A0A3N4UND6_9RHOB</name>
<dbReference type="EMBL" id="RKQK01000001">
    <property type="protein sequence ID" value="RPE72176.1"/>
    <property type="molecule type" value="Genomic_DNA"/>
</dbReference>
<dbReference type="Proteomes" id="UP000269689">
    <property type="component" value="Unassembled WGS sequence"/>
</dbReference>
<accession>A0A3N4UND6</accession>
<dbReference type="RefSeq" id="WP_123792318.1">
    <property type="nucleotide sequence ID" value="NZ_RKQK01000001.1"/>
</dbReference>
<evidence type="ECO:0000313" key="1">
    <source>
        <dbReference type="EMBL" id="RPE72176.1"/>
    </source>
</evidence>
<keyword evidence="2" id="KW-1185">Reference proteome</keyword>
<evidence type="ECO:0000313" key="2">
    <source>
        <dbReference type="Proteomes" id="UP000269689"/>
    </source>
</evidence>
<organism evidence="1 2">
    <name type="scientific">Pacificibacter maritimus</name>
    <dbReference type="NCBI Taxonomy" id="762213"/>
    <lineage>
        <taxon>Bacteria</taxon>
        <taxon>Pseudomonadati</taxon>
        <taxon>Pseudomonadota</taxon>
        <taxon>Alphaproteobacteria</taxon>
        <taxon>Rhodobacterales</taxon>
        <taxon>Roseobacteraceae</taxon>
        <taxon>Pacificibacter</taxon>
    </lineage>
</organism>
<reference evidence="1 2" key="1">
    <citation type="submission" date="2018-11" db="EMBL/GenBank/DDBJ databases">
        <title>Genomic Encyclopedia of Type Strains, Phase IV (KMG-IV): sequencing the most valuable type-strain genomes for metagenomic binning, comparative biology and taxonomic classification.</title>
        <authorList>
            <person name="Goeker M."/>
        </authorList>
    </citation>
    <scope>NUCLEOTIDE SEQUENCE [LARGE SCALE GENOMIC DNA]</scope>
    <source>
        <strain evidence="1 2">DSM 104731</strain>
    </source>
</reference>
<sequence length="101" mass="11174">MADLKTQLKNVAFGGSWTEEILRVSELETALKVIVNAAETCTEIDVRTDELNEALSFVASKIEKGPQLRAQFLKAVVIEDQDARSSAAQHVLQQMQSWAGR</sequence>
<dbReference type="OrthoDB" id="7867950at2"/>
<dbReference type="AlphaFoldDB" id="A0A3N4UND6"/>
<protein>
    <submittedName>
        <fullName evidence="1">Uncharacterized protein</fullName>
    </submittedName>
</protein>
<proteinExistence type="predicted"/>
<comment type="caution">
    <text evidence="1">The sequence shown here is derived from an EMBL/GenBank/DDBJ whole genome shotgun (WGS) entry which is preliminary data.</text>
</comment>